<dbReference type="EMBL" id="JAQOSQ010000012">
    <property type="protein sequence ID" value="MDJ1184084.1"/>
    <property type="molecule type" value="Genomic_DNA"/>
</dbReference>
<keyword evidence="2" id="KW-1185">Reference proteome</keyword>
<accession>A0ABT7C025</accession>
<evidence type="ECO:0000313" key="1">
    <source>
        <dbReference type="EMBL" id="MDJ1184084.1"/>
    </source>
</evidence>
<dbReference type="InterPro" id="IPR045589">
    <property type="entry name" value="DUF6464"/>
</dbReference>
<proteinExistence type="predicted"/>
<comment type="caution">
    <text evidence="1">The sequence shown here is derived from an EMBL/GenBank/DDBJ whole genome shotgun (WGS) entry which is preliminary data.</text>
</comment>
<dbReference type="Proteomes" id="UP001232992">
    <property type="component" value="Unassembled WGS sequence"/>
</dbReference>
<reference evidence="1 2" key="1">
    <citation type="submission" date="2023-01" db="EMBL/GenBank/DDBJ databases">
        <title>Novel diversity within Roseofilum (Cyanobacteria; Desertifilaceae) from marine benthic mats with descriptions of four novel species.</title>
        <authorList>
            <person name="Wang Y."/>
            <person name="Berthold D.E."/>
            <person name="Hu J."/>
            <person name="Lefler F.W."/>
            <person name="Laughinghouse H.D. IV."/>
        </authorList>
    </citation>
    <scope>NUCLEOTIDE SEQUENCE [LARGE SCALE GENOMIC DNA]</scope>
    <source>
        <strain evidence="1 2">BLCC-M143</strain>
    </source>
</reference>
<evidence type="ECO:0000313" key="2">
    <source>
        <dbReference type="Proteomes" id="UP001232992"/>
    </source>
</evidence>
<organism evidence="1 2">
    <name type="scientific">Roseofilum casamattae BLCC-M143</name>
    <dbReference type="NCBI Taxonomy" id="3022442"/>
    <lineage>
        <taxon>Bacteria</taxon>
        <taxon>Bacillati</taxon>
        <taxon>Cyanobacteriota</taxon>
        <taxon>Cyanophyceae</taxon>
        <taxon>Desertifilales</taxon>
        <taxon>Desertifilaceae</taxon>
        <taxon>Roseofilum</taxon>
        <taxon>Roseofilum casamattae</taxon>
    </lineage>
</organism>
<dbReference type="RefSeq" id="WP_283758736.1">
    <property type="nucleotide sequence ID" value="NZ_JAQOSQ010000012.1"/>
</dbReference>
<gene>
    <name evidence="1" type="ORF">PMH09_12895</name>
</gene>
<protein>
    <submittedName>
        <fullName evidence="1">DUF6464 family protein</fullName>
    </submittedName>
</protein>
<sequence length="124" mass="14596">MQPDSLTTEVILTHPRRTLGKIQLDWTPQPGNYLDYQGQTYTVLERRHRYTLRSGQYRLHQMVLFVQSAPPPSEQSWVDGRWILGDRTCRYNARSELIRCAVYPQGPCHGCRFYEPRTLDRELG</sequence>
<dbReference type="Pfam" id="PF20065">
    <property type="entry name" value="DUF6464"/>
    <property type="match status" value="1"/>
</dbReference>
<name>A0ABT7C025_9CYAN</name>